<evidence type="ECO:0000256" key="2">
    <source>
        <dbReference type="ARBA" id="ARBA00005635"/>
    </source>
</evidence>
<dbReference type="EMBL" id="CAAE01006497">
    <property type="protein sequence ID" value="CAF89177.1"/>
    <property type="molecule type" value="Genomic_DNA"/>
</dbReference>
<dbReference type="GO" id="GO:0006357">
    <property type="term" value="P:regulation of transcription by RNA polymerase II"/>
    <property type="evidence" value="ECO:0007669"/>
    <property type="project" value="InterPro"/>
</dbReference>
<dbReference type="PANTHER" id="PTHR13114">
    <property type="entry name" value="MEDIATOR OF RNA POLYMERASE II TRANSCRIPTION SUBUNIT 17"/>
    <property type="match status" value="1"/>
</dbReference>
<keyword evidence="4" id="KW-0804">Transcription</keyword>
<dbReference type="AlphaFoldDB" id="Q4TD55"/>
<comment type="subcellular location">
    <subcellularLocation>
        <location evidence="1">Nucleus</location>
    </subcellularLocation>
</comment>
<dbReference type="GO" id="GO:0016592">
    <property type="term" value="C:mediator complex"/>
    <property type="evidence" value="ECO:0007669"/>
    <property type="project" value="InterPro"/>
</dbReference>
<name>Q4TD55_TETNG</name>
<evidence type="ECO:0000256" key="7">
    <source>
        <dbReference type="ARBA" id="ARBA00030134"/>
    </source>
</evidence>
<accession>Q4TD55</accession>
<feature type="compositionally biased region" description="Basic residues" evidence="8">
    <location>
        <begin position="154"/>
        <end position="167"/>
    </location>
</feature>
<evidence type="ECO:0000313" key="9">
    <source>
        <dbReference type="EMBL" id="CAF89177.1"/>
    </source>
</evidence>
<feature type="non-terminal residue" evidence="9">
    <location>
        <position position="1"/>
    </location>
</feature>
<feature type="compositionally biased region" description="Basic and acidic residues" evidence="8">
    <location>
        <begin position="168"/>
        <end position="179"/>
    </location>
</feature>
<proteinExistence type="inferred from homology"/>
<dbReference type="PANTHER" id="PTHR13114:SF7">
    <property type="entry name" value="MEDIATOR OF RNA POLYMERASE II TRANSCRIPTION SUBUNIT 17"/>
    <property type="match status" value="1"/>
</dbReference>
<evidence type="ECO:0000256" key="3">
    <source>
        <dbReference type="ARBA" id="ARBA00023015"/>
    </source>
</evidence>
<comment type="caution">
    <text evidence="9">The sequence shown here is derived from an EMBL/GenBank/DDBJ whole genome shotgun (WGS) entry which is preliminary data.</text>
</comment>
<protein>
    <recommendedName>
        <fullName evidence="7">Cofactor required for Sp1 transcriptional activation subunit 6</fullName>
    </recommendedName>
</protein>
<reference evidence="9" key="1">
    <citation type="journal article" date="2004" name="Nature">
        <title>Genome duplication in the teleost fish Tetraodon nigroviridis reveals the early vertebrate proto-karyotype.</title>
        <authorList>
            <person name="Jaillon O."/>
            <person name="Aury J.-M."/>
            <person name="Brunet F."/>
            <person name="Petit J.-L."/>
            <person name="Stange-Thomann N."/>
            <person name="Mauceli E."/>
            <person name="Bouneau L."/>
            <person name="Fischer C."/>
            <person name="Ozouf-Costaz C."/>
            <person name="Bernot A."/>
            <person name="Nicaud S."/>
            <person name="Jaffe D."/>
            <person name="Fisher S."/>
            <person name="Lutfalla G."/>
            <person name="Dossat C."/>
            <person name="Segurens B."/>
            <person name="Dasilva C."/>
            <person name="Salanoubat M."/>
            <person name="Levy M."/>
            <person name="Boudet N."/>
            <person name="Castellano S."/>
            <person name="Anthouard V."/>
            <person name="Jubin C."/>
            <person name="Castelli V."/>
            <person name="Katinka M."/>
            <person name="Vacherie B."/>
            <person name="Biemont C."/>
            <person name="Skalli Z."/>
            <person name="Cattolico L."/>
            <person name="Poulain J."/>
            <person name="De Berardinis V."/>
            <person name="Cruaud C."/>
            <person name="Duprat S."/>
            <person name="Brottier P."/>
            <person name="Coutanceau J.-P."/>
            <person name="Gouzy J."/>
            <person name="Parra G."/>
            <person name="Lardier G."/>
            <person name="Chapple C."/>
            <person name="McKernan K.J."/>
            <person name="McEwan P."/>
            <person name="Bosak S."/>
            <person name="Kellis M."/>
            <person name="Volff J.-N."/>
            <person name="Guigo R."/>
            <person name="Zody M.C."/>
            <person name="Mesirov J."/>
            <person name="Lindblad-Toh K."/>
            <person name="Birren B."/>
            <person name="Nusbaum C."/>
            <person name="Kahn D."/>
            <person name="Robinson-Rechavi M."/>
            <person name="Laudet V."/>
            <person name="Schachter V."/>
            <person name="Quetier F."/>
            <person name="Saurin W."/>
            <person name="Scarpelli C."/>
            <person name="Wincker P."/>
            <person name="Lander E.S."/>
            <person name="Weissenbach J."/>
            <person name="Roest Crollius H."/>
        </authorList>
    </citation>
    <scope>NUCLEOTIDE SEQUENCE [LARGE SCALE GENOMIC DNA]</scope>
</reference>
<comment type="function">
    <text evidence="6">Component of the Mediator complex, a coactivator involved in the regulated transcription of nearly all RNA polymerase II-dependent genes. Mediator functions as a bridge to convey information from gene-specific regulatory proteins to the basal RNA polymerase II transcription machinery. Mediator is recruited to promoters by direct interactions with regulatory proteins and serves as a scaffold for the assembly of a functional preinitiation complex with RNA polymerase II and the general transcription factors.</text>
</comment>
<evidence type="ECO:0000256" key="5">
    <source>
        <dbReference type="ARBA" id="ARBA00023242"/>
    </source>
</evidence>
<organism evidence="9">
    <name type="scientific">Tetraodon nigroviridis</name>
    <name type="common">Spotted green pufferfish</name>
    <name type="synonym">Chelonodon nigroviridis</name>
    <dbReference type="NCBI Taxonomy" id="99883"/>
    <lineage>
        <taxon>Eukaryota</taxon>
        <taxon>Metazoa</taxon>
        <taxon>Chordata</taxon>
        <taxon>Craniata</taxon>
        <taxon>Vertebrata</taxon>
        <taxon>Euteleostomi</taxon>
        <taxon>Actinopterygii</taxon>
        <taxon>Neopterygii</taxon>
        <taxon>Teleostei</taxon>
        <taxon>Neoteleostei</taxon>
        <taxon>Acanthomorphata</taxon>
        <taxon>Eupercaria</taxon>
        <taxon>Tetraodontiformes</taxon>
        <taxon>Tetradontoidea</taxon>
        <taxon>Tetraodontidae</taxon>
        <taxon>Tetraodon</taxon>
    </lineage>
</organism>
<sequence length="276" mass="30665">TARTIDSLASRIEDPQIQAHWSNINDVYESSVKVLITSQGYEQICKSIQLQLNIGVEQIRVVHRDGRVVTLSHQEQELQDFLLSQVPVRSQSGPSPVPVPRLQRQLCRFLMRAALPDVAAPGSRGPAAGQGDGLARPELQQPRGPGPRGEHRERLRHHRGLAQRRERHLSAERARERLQGSDPVPPQPEQRAAQERRGPGRQVEPPPRAQQGGALEQDGGTQLCLQDGAPDGGHDSLSVGPSRAAQRPRSAGLWWLLCSLVLKYMSEPHSRLRVYY</sequence>
<keyword evidence="3" id="KW-0805">Transcription regulation</keyword>
<dbReference type="InterPro" id="IPR019313">
    <property type="entry name" value="Mediator_Med17"/>
</dbReference>
<evidence type="ECO:0000256" key="8">
    <source>
        <dbReference type="SAM" id="MobiDB-lite"/>
    </source>
</evidence>
<dbReference type="KEGG" id="tng:GSTEN00002979G001"/>
<dbReference type="GO" id="GO:0070847">
    <property type="term" value="C:core mediator complex"/>
    <property type="evidence" value="ECO:0007669"/>
    <property type="project" value="TreeGrafter"/>
</dbReference>
<feature type="region of interest" description="Disordered" evidence="8">
    <location>
        <begin position="118"/>
        <end position="245"/>
    </location>
</feature>
<keyword evidence="5" id="KW-0539">Nucleus</keyword>
<gene>
    <name evidence="9" type="ORF">GSTENG00002979001</name>
</gene>
<reference evidence="9" key="2">
    <citation type="submission" date="2004-02" db="EMBL/GenBank/DDBJ databases">
        <authorList>
            <consortium name="Genoscope"/>
            <consortium name="Whitehead Institute Centre for Genome Research"/>
        </authorList>
    </citation>
    <scope>NUCLEOTIDE SEQUENCE</scope>
</reference>
<evidence type="ECO:0000256" key="6">
    <source>
        <dbReference type="ARBA" id="ARBA00025687"/>
    </source>
</evidence>
<evidence type="ECO:0000256" key="4">
    <source>
        <dbReference type="ARBA" id="ARBA00023163"/>
    </source>
</evidence>
<dbReference type="GO" id="GO:0003712">
    <property type="term" value="F:transcription coregulator activity"/>
    <property type="evidence" value="ECO:0007669"/>
    <property type="project" value="InterPro"/>
</dbReference>
<dbReference type="OrthoDB" id="10058398at2759"/>
<comment type="similarity">
    <text evidence="2">Belongs to the Mediator complex subunit 17 family.</text>
</comment>
<evidence type="ECO:0000256" key="1">
    <source>
        <dbReference type="ARBA" id="ARBA00004123"/>
    </source>
</evidence>